<evidence type="ECO:0000256" key="5">
    <source>
        <dbReference type="ARBA" id="ARBA00022989"/>
    </source>
</evidence>
<gene>
    <name evidence="9" type="ORF">MNBD_ALPHA02-560</name>
</gene>
<dbReference type="GO" id="GO:0009055">
    <property type="term" value="F:electron transfer activity"/>
    <property type="evidence" value="ECO:0007669"/>
    <property type="project" value="InterPro"/>
</dbReference>
<evidence type="ECO:0000256" key="1">
    <source>
        <dbReference type="ARBA" id="ARBA00004141"/>
    </source>
</evidence>
<evidence type="ECO:0000256" key="3">
    <source>
        <dbReference type="ARBA" id="ARBA00022692"/>
    </source>
</evidence>
<dbReference type="InterPro" id="IPR034804">
    <property type="entry name" value="SQR/QFR_C/D"/>
</dbReference>
<dbReference type="SUPFAM" id="SSF81343">
    <property type="entry name" value="Fumarate reductase respiratory complex transmembrane subunits"/>
    <property type="match status" value="1"/>
</dbReference>
<dbReference type="PANTHER" id="PTHR10978:SF5">
    <property type="entry name" value="SUCCINATE DEHYDROGENASE CYTOCHROME B560 SUBUNIT, MITOCHONDRIAL"/>
    <property type="match status" value="1"/>
</dbReference>
<evidence type="ECO:0000256" key="7">
    <source>
        <dbReference type="ARBA" id="ARBA00023136"/>
    </source>
</evidence>
<proteinExistence type="predicted"/>
<dbReference type="Pfam" id="PF01127">
    <property type="entry name" value="Sdh_cyt"/>
    <property type="match status" value="1"/>
</dbReference>
<accession>A0A3B0RHM5</accession>
<protein>
    <submittedName>
        <fullName evidence="9">Succinate dehydrogenase cytochrome b-556 subunit</fullName>
    </submittedName>
</protein>
<dbReference type="CDD" id="cd03499">
    <property type="entry name" value="SQR_TypeC_SdhC"/>
    <property type="match status" value="1"/>
</dbReference>
<sequence length="128" mass="13997">MATTKRPTSPHLQIYKWGPHMALSILHRASGVALGAGTLFLAWWLIALASGPEAYDQFLICMGSIVGKIFLLGFTLSLMLHLCNGVRHLFWDMGMGFEVETTARTNMLVFLGAAVLTALSWVIGYGLI</sequence>
<name>A0A3B0RHM5_9ZZZZ</name>
<feature type="transmembrane region" description="Helical" evidence="8">
    <location>
        <begin position="25"/>
        <end position="46"/>
    </location>
</feature>
<keyword evidence="2" id="KW-0349">Heme</keyword>
<dbReference type="PIRSF" id="PIRSF000178">
    <property type="entry name" value="SDH_cyt_b560"/>
    <property type="match status" value="1"/>
</dbReference>
<evidence type="ECO:0000256" key="8">
    <source>
        <dbReference type="SAM" id="Phobius"/>
    </source>
</evidence>
<feature type="transmembrane region" description="Helical" evidence="8">
    <location>
        <begin position="107"/>
        <end position="127"/>
    </location>
</feature>
<organism evidence="9">
    <name type="scientific">hydrothermal vent metagenome</name>
    <dbReference type="NCBI Taxonomy" id="652676"/>
    <lineage>
        <taxon>unclassified sequences</taxon>
        <taxon>metagenomes</taxon>
        <taxon>ecological metagenomes</taxon>
    </lineage>
</organism>
<dbReference type="PROSITE" id="PS01001">
    <property type="entry name" value="SDH_CYT_2"/>
    <property type="match status" value="1"/>
</dbReference>
<evidence type="ECO:0000256" key="4">
    <source>
        <dbReference type="ARBA" id="ARBA00022723"/>
    </source>
</evidence>
<reference evidence="9" key="1">
    <citation type="submission" date="2018-06" db="EMBL/GenBank/DDBJ databases">
        <authorList>
            <person name="Zhirakovskaya E."/>
        </authorList>
    </citation>
    <scope>NUCLEOTIDE SEQUENCE</scope>
</reference>
<dbReference type="NCBIfam" id="TIGR02970">
    <property type="entry name" value="succ_dehyd_cytB"/>
    <property type="match status" value="1"/>
</dbReference>
<dbReference type="PANTHER" id="PTHR10978">
    <property type="entry name" value="SUCCINATE DEHYDROGENASE CYTOCHROME B560 SUBUNIT"/>
    <property type="match status" value="1"/>
</dbReference>
<dbReference type="PROSITE" id="PS01000">
    <property type="entry name" value="SDH_CYT_1"/>
    <property type="match status" value="1"/>
</dbReference>
<comment type="subcellular location">
    <subcellularLocation>
        <location evidence="1">Membrane</location>
        <topology evidence="1">Multi-pass membrane protein</topology>
    </subcellularLocation>
</comment>
<feature type="transmembrane region" description="Helical" evidence="8">
    <location>
        <begin position="58"/>
        <end position="82"/>
    </location>
</feature>
<dbReference type="GO" id="GO:0046872">
    <property type="term" value="F:metal ion binding"/>
    <property type="evidence" value="ECO:0007669"/>
    <property type="project" value="UniProtKB-KW"/>
</dbReference>
<keyword evidence="5 8" id="KW-1133">Transmembrane helix</keyword>
<dbReference type="Gene3D" id="1.20.1300.10">
    <property type="entry name" value="Fumarate reductase/succinate dehydrogenase, transmembrane subunit"/>
    <property type="match status" value="1"/>
</dbReference>
<keyword evidence="4" id="KW-0479">Metal-binding</keyword>
<dbReference type="GO" id="GO:0006099">
    <property type="term" value="P:tricarboxylic acid cycle"/>
    <property type="evidence" value="ECO:0007669"/>
    <property type="project" value="InterPro"/>
</dbReference>
<evidence type="ECO:0000256" key="6">
    <source>
        <dbReference type="ARBA" id="ARBA00023004"/>
    </source>
</evidence>
<evidence type="ECO:0000256" key="2">
    <source>
        <dbReference type="ARBA" id="ARBA00022617"/>
    </source>
</evidence>
<dbReference type="InterPro" id="IPR014314">
    <property type="entry name" value="Succ_DH_cytb556"/>
</dbReference>
<keyword evidence="3 8" id="KW-0812">Transmembrane</keyword>
<keyword evidence="6" id="KW-0408">Iron</keyword>
<dbReference type="AlphaFoldDB" id="A0A3B0RHM5"/>
<dbReference type="InterPro" id="IPR000701">
    <property type="entry name" value="SuccDH_FuR_B_TM-su"/>
</dbReference>
<evidence type="ECO:0000313" key="9">
    <source>
        <dbReference type="EMBL" id="VAV91317.1"/>
    </source>
</evidence>
<dbReference type="EMBL" id="UOED01000066">
    <property type="protein sequence ID" value="VAV91317.1"/>
    <property type="molecule type" value="Genomic_DNA"/>
</dbReference>
<keyword evidence="7 8" id="KW-0472">Membrane</keyword>
<dbReference type="InterPro" id="IPR018495">
    <property type="entry name" value="Succ_DH_cyt_bsu_CS"/>
</dbReference>
<dbReference type="GO" id="GO:0016020">
    <property type="term" value="C:membrane"/>
    <property type="evidence" value="ECO:0007669"/>
    <property type="project" value="UniProtKB-SubCell"/>
</dbReference>